<dbReference type="EMBL" id="JAGTXB010000005">
    <property type="protein sequence ID" value="MBS0028101.1"/>
    <property type="molecule type" value="Genomic_DNA"/>
</dbReference>
<dbReference type="PANTHER" id="PTHR30026:SF20">
    <property type="entry name" value="OUTER MEMBRANE PROTEIN TOLC"/>
    <property type="match status" value="1"/>
</dbReference>
<dbReference type="InterPro" id="IPR051906">
    <property type="entry name" value="TolC-like"/>
</dbReference>
<comment type="caution">
    <text evidence="10">The sequence shown here is derived from an EMBL/GenBank/DDBJ whole genome shotgun (WGS) entry which is preliminary data.</text>
</comment>
<feature type="chain" id="PRO_5047292754" evidence="9">
    <location>
        <begin position="18"/>
        <end position="443"/>
    </location>
</feature>
<dbReference type="Pfam" id="PF02321">
    <property type="entry name" value="OEP"/>
    <property type="match status" value="1"/>
</dbReference>
<keyword evidence="4" id="KW-1134">Transmembrane beta strand</keyword>
<name>A0ABS5IZ85_9BACT</name>
<feature type="coiled-coil region" evidence="8">
    <location>
        <begin position="343"/>
        <end position="429"/>
    </location>
</feature>
<organism evidence="10 11">
    <name type="scientific">Chitinophaga hostae</name>
    <dbReference type="NCBI Taxonomy" id="2831022"/>
    <lineage>
        <taxon>Bacteria</taxon>
        <taxon>Pseudomonadati</taxon>
        <taxon>Bacteroidota</taxon>
        <taxon>Chitinophagia</taxon>
        <taxon>Chitinophagales</taxon>
        <taxon>Chitinophagaceae</taxon>
        <taxon>Chitinophaga</taxon>
    </lineage>
</organism>
<evidence type="ECO:0000256" key="5">
    <source>
        <dbReference type="ARBA" id="ARBA00022692"/>
    </source>
</evidence>
<keyword evidence="3" id="KW-0813">Transport</keyword>
<evidence type="ECO:0000256" key="9">
    <source>
        <dbReference type="SAM" id="SignalP"/>
    </source>
</evidence>
<dbReference type="Proteomes" id="UP000676386">
    <property type="component" value="Unassembled WGS sequence"/>
</dbReference>
<dbReference type="RefSeq" id="WP_211973215.1">
    <property type="nucleotide sequence ID" value="NZ_CBFHAM010000003.1"/>
</dbReference>
<gene>
    <name evidence="10" type="ORF">KE626_12355</name>
</gene>
<evidence type="ECO:0000256" key="7">
    <source>
        <dbReference type="ARBA" id="ARBA00023237"/>
    </source>
</evidence>
<dbReference type="InterPro" id="IPR003423">
    <property type="entry name" value="OMP_efflux"/>
</dbReference>
<reference evidence="10 11" key="1">
    <citation type="submission" date="2021-04" db="EMBL/GenBank/DDBJ databases">
        <title>Chitinophaga sp. nov., isolated from the rhizosphere soil.</title>
        <authorList>
            <person name="He S."/>
        </authorList>
    </citation>
    <scope>NUCLEOTIDE SEQUENCE [LARGE SCALE GENOMIC DNA]</scope>
    <source>
        <strain evidence="10 11">2R12</strain>
    </source>
</reference>
<accession>A0ABS5IZ85</accession>
<dbReference type="Gene3D" id="1.20.1600.10">
    <property type="entry name" value="Outer membrane efflux proteins (OEP)"/>
    <property type="match status" value="1"/>
</dbReference>
<sequence length="443" mass="50662">MKTGILLLLLAIHVRIAAGQAMPEKNADSTSSPWTLDQCLEYATVHNHQLLAENLSAQAAVQDRKAAAAKLLPEINIKGDISNYWKIPVQVFPGELVNKPPGTFVPVRMGTPWMGSYGADADLPLLDVQTWQRVKLARLQQQAAQSEYHSLLKTLLKNVRIAWYTAQQLQTYAAITTQLYENYRRTHELITLQLTKGFTDKIAFNQSAVLLKNREQEYIKANATLQQSYLDLKFWMGYPLETPLPLAPAEELPPLAIAAFNDQQLPGYESEQWKVELARQDYQSALAARYPGLHIKGTWEQLGFGDKSNFITRSPWFTVGFAGVQLSMPLSLSSMIYHPRSRKAQWEAARQQLENYSNEQEKKYQQEKILLSQAARNMTLQQENIQLATENEQLSTLKINKGIIDMIQLKEVQKDLYDVQQLLNEARMDFYKHYTEINYLQNK</sequence>
<evidence type="ECO:0000256" key="2">
    <source>
        <dbReference type="ARBA" id="ARBA00007613"/>
    </source>
</evidence>
<comment type="similarity">
    <text evidence="2">Belongs to the outer membrane factor (OMF) (TC 1.B.17) family.</text>
</comment>
<evidence type="ECO:0000256" key="3">
    <source>
        <dbReference type="ARBA" id="ARBA00022448"/>
    </source>
</evidence>
<protein>
    <submittedName>
        <fullName evidence="10">TolC family protein</fullName>
    </submittedName>
</protein>
<comment type="subcellular location">
    <subcellularLocation>
        <location evidence="1">Cell outer membrane</location>
    </subcellularLocation>
</comment>
<evidence type="ECO:0000256" key="6">
    <source>
        <dbReference type="ARBA" id="ARBA00023136"/>
    </source>
</evidence>
<dbReference type="SUPFAM" id="SSF56954">
    <property type="entry name" value="Outer membrane efflux proteins (OEP)"/>
    <property type="match status" value="1"/>
</dbReference>
<dbReference type="PANTHER" id="PTHR30026">
    <property type="entry name" value="OUTER MEMBRANE PROTEIN TOLC"/>
    <property type="match status" value="1"/>
</dbReference>
<keyword evidence="6" id="KW-0472">Membrane</keyword>
<evidence type="ECO:0000313" key="11">
    <source>
        <dbReference type="Proteomes" id="UP000676386"/>
    </source>
</evidence>
<keyword evidence="8" id="KW-0175">Coiled coil</keyword>
<keyword evidence="9" id="KW-0732">Signal</keyword>
<feature type="signal peptide" evidence="9">
    <location>
        <begin position="1"/>
        <end position="17"/>
    </location>
</feature>
<keyword evidence="5" id="KW-0812">Transmembrane</keyword>
<evidence type="ECO:0000256" key="4">
    <source>
        <dbReference type="ARBA" id="ARBA00022452"/>
    </source>
</evidence>
<evidence type="ECO:0000256" key="8">
    <source>
        <dbReference type="SAM" id="Coils"/>
    </source>
</evidence>
<keyword evidence="7" id="KW-0998">Cell outer membrane</keyword>
<proteinExistence type="inferred from homology"/>
<evidence type="ECO:0000313" key="10">
    <source>
        <dbReference type="EMBL" id="MBS0028101.1"/>
    </source>
</evidence>
<keyword evidence="11" id="KW-1185">Reference proteome</keyword>
<evidence type="ECO:0000256" key="1">
    <source>
        <dbReference type="ARBA" id="ARBA00004442"/>
    </source>
</evidence>